<proteinExistence type="predicted"/>
<dbReference type="Pfam" id="PF11453">
    <property type="entry name" value="DUF2950"/>
    <property type="match status" value="1"/>
</dbReference>
<comment type="caution">
    <text evidence="2">The sequence shown here is derived from an EMBL/GenBank/DDBJ whole genome shotgun (WGS) entry which is preliminary data.</text>
</comment>
<gene>
    <name evidence="2" type="ORF">BG60_28510</name>
</gene>
<dbReference type="Proteomes" id="UP000027451">
    <property type="component" value="Unassembled WGS sequence"/>
</dbReference>
<keyword evidence="3" id="KW-1185">Reference proteome</keyword>
<organism evidence="2 3">
    <name type="scientific">Caballeronia zhejiangensis</name>
    <dbReference type="NCBI Taxonomy" id="871203"/>
    <lineage>
        <taxon>Bacteria</taxon>
        <taxon>Pseudomonadati</taxon>
        <taxon>Pseudomonadota</taxon>
        <taxon>Betaproteobacteria</taxon>
        <taxon>Burkholderiales</taxon>
        <taxon>Burkholderiaceae</taxon>
        <taxon>Caballeronia</taxon>
    </lineage>
</organism>
<name>A0A656QE54_9BURK</name>
<evidence type="ECO:0000313" key="2">
    <source>
        <dbReference type="EMBL" id="KDR25352.1"/>
    </source>
</evidence>
<reference evidence="2 3" key="1">
    <citation type="submission" date="2014-03" db="EMBL/GenBank/DDBJ databases">
        <title>Draft Genome Sequences of Four Burkholderia Strains.</title>
        <authorList>
            <person name="Liu X.Y."/>
            <person name="Li C.X."/>
            <person name="Xu J.H."/>
        </authorList>
    </citation>
    <scope>NUCLEOTIDE SEQUENCE [LARGE SCALE GENOMIC DNA]</scope>
    <source>
        <strain evidence="2 3">OP-1</strain>
    </source>
</reference>
<protein>
    <recommendedName>
        <fullName evidence="4">DUF2950 domain-containing protein</fullName>
    </recommendedName>
</protein>
<evidence type="ECO:0000256" key="1">
    <source>
        <dbReference type="SAM" id="Phobius"/>
    </source>
</evidence>
<dbReference type="AlphaFoldDB" id="A0A656QE54"/>
<keyword evidence="1" id="KW-0812">Transmembrane</keyword>
<evidence type="ECO:0008006" key="4">
    <source>
        <dbReference type="Google" id="ProtNLM"/>
    </source>
</evidence>
<dbReference type="EMBL" id="JFHD01000048">
    <property type="protein sequence ID" value="KDR25352.1"/>
    <property type="molecule type" value="Genomic_DNA"/>
</dbReference>
<keyword evidence="1" id="KW-0472">Membrane</keyword>
<keyword evidence="1" id="KW-1133">Transmembrane helix</keyword>
<dbReference type="InterPro" id="IPR021556">
    <property type="entry name" value="DUF2950"/>
</dbReference>
<accession>A0A656QE54</accession>
<feature type="transmembrane region" description="Helical" evidence="1">
    <location>
        <begin position="30"/>
        <end position="49"/>
    </location>
</feature>
<sequence length="320" mass="34853">MIDSIVKRRECGERQIQEPDMKPFASSKKLVLRAFAVASLVLGASLAHAQAVYPTPEAAAQAFTDAIATNDEAALAKVLGKDHRRYVPEGSIGREDIYAYLGAWAQQHRIVEDAQKVDGHPSARIEAGTDGWTLPIPLVKVANGWRFDMRAARDELLTRRIGRNERSAMQVALAVVAAQDDFRKTAGRYADRFVSTPGKHDGLYWNTAPGEPESPLGPLAETMPNKPTDKDGYYGYHYRILTSQGSNAPGGAKNYLQDGRLTQGFGVIATPARYGQTGVMTFMVNQDGQIYEKDLGPASASKAAAIKSFNPDSSWKVVTP</sequence>
<evidence type="ECO:0000313" key="3">
    <source>
        <dbReference type="Proteomes" id="UP000027451"/>
    </source>
</evidence>